<dbReference type="InterPro" id="IPR036253">
    <property type="entry name" value="Glycoprot_cen/dimer_sf"/>
</dbReference>
<sequence>MEFIPTQTFYNRRYQPRPWTPRSTIQVIRPRPRPQRQAGQLAQLISAVNKLTMRAVPQQKPRRNRKNKKQKQKQQAPQNNTNQKKQPPKKKPAQKKKKPGRRERMCMKIENDCIFEVKHEGKVTGYACLVGDKVMKPAHVKGTIDNADLAKLAFKRSSKYDLECAQIPVHMKSDASKFTHEKPEGYYNWHHGAVQYSGGRFTIPTGAGKPGDSGRPIFDNKGRVVAIVLGGANEGARTALSVVTWNKDIVTKITPEGAEEWSLAIPVMCLLANTTFPCSQPPCTPCCYEKEPEETLRMLEDNVMRPGYYQLLQASLTCSPHRQRRSTKDNFNVYKATRPYLAHCPDCGEGHSCHSPVALERIRNEATDGTLKIQVSLQIGIKTDDSHDWTKLRYMDNHMPADAERAGLFVRTSAPCTITGTMGHFILARCPKGETLTVGFTDSRKISHSCTHPFHHDPPVIGREKFHSRPQHGKELPCSTYVQSTAATTEEIEVHMPPDTPDRTLMSQQSGNVKITVNGQTVRYKCNCGGSNEGLTTTDKVINNCKVDQCHAAVTNHKKWQYNSPLVPRNAELGDRKGKIHIPFPLANVTCRVPKARNPTVTYGKNQVIMLLYPDHPTLLSYRNMGEEPNYQEEWVMHKKEVVLTVPTEGLEVTWGNNEPYKYWPQLSTNGTAHGHPHEIILYYYELYPTMTVVVVSVATFILLSMVGMAAGMCMCARRRCITPYELTPGATVPFLLSLICCIRTAKAATYQEAAIYLWNEQQPLFWLQALIPLAALIVLCNCLRLLPCCCKTLAFLAVMSVGAHTVSAYEHATVIPNTVGVPYKTLVNRPGYSPMVLEMELLSVTLEPTLSLDYITCEYKTVIPSPYVKCCGTAECKDKNLPDYSCKVFTGVYPFMWGGAYCFCDAENTQLSEAHVEKSESCKTEFASAYRAHTASASAKLRVLYQGNNITVTAYANGDHAVTVKDAKFIVGPMSSAWTPFDNKIVVYKGDVYNMDYPPFGAGRPGQFGDIQSRTPESKDVYANTQLVLQRPAVGTVHVPYSQAPSGFKYWLKERGASLQHTAPFGCQIATNPVRAVNCAVGNMPISIDIPEAAFTRVVDAPSLTDMSCEVPACTHSSDFGGVAIIKYAASKKGKCAVHSMTNAVTIREAEIEVEGNSQLQISFSTALASAEFRVQVCSTQVHCAAECHPPKDHIVNYPASHTTLGVQDISATAMSWVQKITGGVGLVVAVAALILIVVLCVSFSRH</sequence>
<keyword evidence="29" id="KW-1144">T=4 icosahedral capsid protein</keyword>
<feature type="active site" description="Charge relay system" evidence="50">
    <location>
        <position position="139"/>
    </location>
</feature>
<dbReference type="InterPro" id="IPR042305">
    <property type="entry name" value="Alphavir_E2_B"/>
</dbReference>
<dbReference type="SUPFAM" id="SSF56983">
    <property type="entry name" value="Viral glycoprotein, central and dimerisation domains"/>
    <property type="match status" value="1"/>
</dbReference>
<comment type="function">
    <text evidence="43">Provides the signal sequence for the translocation of the precursor of protein E3/E2 to the host endoplasmic reticulum. Furin-cleaved E3 remains associated with spike glycoprotein E1 and mediates pH protection of the latter during the transport via the secretory pathway. After virion release from the host cell, the assembly protein E3 is gradually released in the extracellular space.</text>
</comment>
<dbReference type="GO" id="GO:0055036">
    <property type="term" value="C:virion membrane"/>
    <property type="evidence" value="ECO:0007669"/>
    <property type="project" value="UniProtKB-SubCell"/>
</dbReference>
<evidence type="ECO:0000256" key="16">
    <source>
        <dbReference type="ARBA" id="ARBA00022581"/>
    </source>
</evidence>
<keyword evidence="34" id="KW-0564">Palmitate</keyword>
<organismHost>
    <name type="scientific">Aedes aegypti</name>
    <name type="common">Yellowfever mosquito</name>
    <name type="synonym">Culex aegypti</name>
    <dbReference type="NCBI Taxonomy" id="7159"/>
</organismHost>
<evidence type="ECO:0000256" key="44">
    <source>
        <dbReference type="ARBA" id="ARBA00037851"/>
    </source>
</evidence>
<dbReference type="FunFam" id="2.60.40.350:FF:000002">
    <property type="entry name" value="Structural polyprotein"/>
    <property type="match status" value="1"/>
</dbReference>
<evidence type="ECO:0000256" key="5">
    <source>
        <dbReference type="ARBA" id="ARBA00004385"/>
    </source>
</evidence>
<dbReference type="InterPro" id="IPR038055">
    <property type="entry name" value="Glycoprot_E_dimer_dom"/>
</dbReference>
<comment type="subunit">
    <text evidence="49">Interacts with spike glycoprotein E1. Processing of the precursor of protein E3/E2 into E2 and E3 results in a heterodimer of the spike glycoproteins E2 and E1. Spike at virion surface are constituted of a trimer of E2-E1 heterodimers. Interacts with 6K protein. Interacts with host MXRA8; this interaction mediates virus entry. The interaction involves 2 adjacent E2-E1 heterodimers.</text>
</comment>
<keyword evidence="40" id="KW-1160">Virus entry into host cell</keyword>
<dbReference type="FunFam" id="2.60.40.4310:FF:000001">
    <property type="entry name" value="Structural polyprotein"/>
    <property type="match status" value="1"/>
</dbReference>
<dbReference type="GO" id="GO:0006508">
    <property type="term" value="P:proteolysis"/>
    <property type="evidence" value="ECO:0007669"/>
    <property type="project" value="UniProtKB-KW"/>
</dbReference>
<evidence type="ECO:0000256" key="31">
    <source>
        <dbReference type="ARBA" id="ARBA00023039"/>
    </source>
</evidence>
<evidence type="ECO:0000256" key="46">
    <source>
        <dbReference type="ARBA" id="ARBA00065086"/>
    </source>
</evidence>
<evidence type="ECO:0000256" key="45">
    <source>
        <dbReference type="ARBA" id="ARBA00038810"/>
    </source>
</evidence>
<evidence type="ECO:0000256" key="1">
    <source>
        <dbReference type="ARBA" id="ARBA00000840"/>
    </source>
</evidence>
<dbReference type="Gene3D" id="2.60.98.10">
    <property type="entry name" value="Tick-borne Encephalitis virus Glycoprotein, domain 1"/>
    <property type="match status" value="3"/>
</dbReference>
<keyword evidence="17" id="KW-1234">Viral attachment to host entry receptor</keyword>
<evidence type="ECO:0000256" key="19">
    <source>
        <dbReference type="ARBA" id="ARBA00022670"/>
    </source>
</evidence>
<feature type="compositionally biased region" description="Basic residues" evidence="51">
    <location>
        <begin position="60"/>
        <end position="72"/>
    </location>
</feature>
<evidence type="ECO:0000256" key="28">
    <source>
        <dbReference type="ARBA" id="ARBA00022884"/>
    </source>
</evidence>
<organismHost>
    <name type="scientific">Cercopithecus</name>
    <dbReference type="NCBI Taxonomy" id="9533"/>
</organismHost>
<dbReference type="FunFam" id="1.10.287.2230:FF:000001">
    <property type="entry name" value="Structural polyprotein"/>
    <property type="match status" value="1"/>
</dbReference>
<keyword evidence="39" id="KW-0449">Lipoprotein</keyword>
<dbReference type="InterPro" id="IPR042304">
    <property type="entry name" value="Alphavir_E2_A"/>
</dbReference>
<evidence type="ECO:0000256" key="52">
    <source>
        <dbReference type="SAM" id="Phobius"/>
    </source>
</evidence>
<dbReference type="GO" id="GO:0044165">
    <property type="term" value="C:host cell endoplasmic reticulum"/>
    <property type="evidence" value="ECO:0007669"/>
    <property type="project" value="UniProtKB-SubCell"/>
</dbReference>
<dbReference type="InterPro" id="IPR000930">
    <property type="entry name" value="Peptidase_S3"/>
</dbReference>
<evidence type="ECO:0000256" key="35">
    <source>
        <dbReference type="ARBA" id="ARBA00023157"/>
    </source>
</evidence>
<keyword evidence="13" id="KW-1032">Host cell membrane</keyword>
<evidence type="ECO:0000256" key="22">
    <source>
        <dbReference type="ARBA" id="ARBA00022801"/>
    </source>
</evidence>
<keyword evidence="24" id="KW-1040">Host Golgi apparatus</keyword>
<evidence type="ECO:0000256" key="49">
    <source>
        <dbReference type="ARBA" id="ARBA00093585"/>
    </source>
</evidence>
<keyword evidence="16" id="KW-0945">Host-virus interaction</keyword>
<name>C7S7A1_CHIKV</name>
<organismHost>
    <name type="scientific">Macaca</name>
    <name type="common">macaques</name>
    <dbReference type="NCBI Taxonomy" id="9539"/>
</organismHost>
<dbReference type="Pfam" id="PF00943">
    <property type="entry name" value="Alpha_E2_glycop"/>
    <property type="match status" value="1"/>
</dbReference>
<keyword evidence="19" id="KW-0645">Protease</keyword>
<evidence type="ECO:0000256" key="38">
    <source>
        <dbReference type="ARBA" id="ARBA00023200"/>
    </source>
</evidence>
<keyword evidence="15" id="KW-1048">Host nucleus</keyword>
<organismHost>
    <name type="scientific">Papio</name>
    <name type="common">baboons</name>
    <dbReference type="NCBI Taxonomy" id="9554"/>
</organismHost>
<evidence type="ECO:0000256" key="14">
    <source>
        <dbReference type="ARBA" id="ARBA00022561"/>
    </source>
</evidence>
<dbReference type="FunFam" id="2.60.98.10:FF:000002">
    <property type="entry name" value="Structural polyprotein"/>
    <property type="match status" value="1"/>
</dbReference>
<evidence type="ECO:0000256" key="33">
    <source>
        <dbReference type="ARBA" id="ARBA00023136"/>
    </source>
</evidence>
<keyword evidence="41" id="KW-0407">Ion channel</keyword>
<dbReference type="InterPro" id="IPR043504">
    <property type="entry name" value="Peptidase_S1_PA_chymotrypsin"/>
</dbReference>
<feature type="region of interest" description="Disordered" evidence="51">
    <location>
        <begin position="53"/>
        <end position="104"/>
    </location>
</feature>
<dbReference type="GO" id="GO:0039619">
    <property type="term" value="C:T=4 icosahedral viral capsid"/>
    <property type="evidence" value="ECO:0007669"/>
    <property type="project" value="UniProtKB-KW"/>
</dbReference>
<dbReference type="Pfam" id="PF01589">
    <property type="entry name" value="Alpha_E1_glycop"/>
    <property type="match status" value="1"/>
</dbReference>
<keyword evidence="22" id="KW-0378">Hydrolase</keyword>
<dbReference type="GO" id="GO:0005198">
    <property type="term" value="F:structural molecule activity"/>
    <property type="evidence" value="ECO:0007669"/>
    <property type="project" value="InterPro"/>
</dbReference>
<evidence type="ECO:0000256" key="4">
    <source>
        <dbReference type="ARBA" id="ARBA00004354"/>
    </source>
</evidence>
<dbReference type="EMBL" id="EU372006">
    <property type="protein sequence ID" value="ACA81773.1"/>
    <property type="molecule type" value="Genomic_RNA"/>
</dbReference>
<feature type="compositionally biased region" description="Low complexity" evidence="51">
    <location>
        <begin position="73"/>
        <end position="85"/>
    </location>
</feature>
<organismHost>
    <name type="scientific">Aedes furcifer</name>
    <name type="common">Mosquito</name>
    <dbReference type="NCBI Taxonomy" id="299627"/>
</organismHost>
<dbReference type="GO" id="GO:0003723">
    <property type="term" value="F:RNA binding"/>
    <property type="evidence" value="ECO:0007669"/>
    <property type="project" value="UniProtKB-KW"/>
</dbReference>
<evidence type="ECO:0000256" key="10">
    <source>
        <dbReference type="ARBA" id="ARBA00022448"/>
    </source>
</evidence>
<evidence type="ECO:0000256" key="25">
    <source>
        <dbReference type="ARBA" id="ARBA00022825"/>
    </source>
</evidence>
<organismHost>
    <name type="scientific">Pan troglodytes</name>
    <name type="common">Chimpanzee</name>
    <dbReference type="NCBI Taxonomy" id="9598"/>
</organismHost>
<feature type="active site" description="Charge relay system" evidence="50">
    <location>
        <position position="161"/>
    </location>
</feature>
<dbReference type="SUPFAM" id="SSF50494">
    <property type="entry name" value="Trypsin-like serine proteases"/>
    <property type="match status" value="1"/>
</dbReference>
<comment type="subunit">
    <text evidence="46">Homodimer. Homomultimer. Interacts with host karyopherin KPNA4; this interaction allows the nuclear import of the viral capsid protein. Interacts with spike glycoprotein E2. Interacts with host IRAK1; the interaction leads to inhibition of IRAK1-dependent signaling.</text>
</comment>
<evidence type="ECO:0000256" key="41">
    <source>
        <dbReference type="ARBA" id="ARBA00023303"/>
    </source>
</evidence>
<dbReference type="EMDB" id="EMD-8734"/>
<evidence type="ECO:0000313" key="55">
    <source>
        <dbReference type="Proteomes" id="UP000146165"/>
    </source>
</evidence>
<dbReference type="FunFam" id="2.60.98.10:FF:000003">
    <property type="entry name" value="Structural polyprotein"/>
    <property type="match status" value="1"/>
</dbReference>
<dbReference type="GO" id="GO:0098670">
    <property type="term" value="P:entry receptor-mediated virion attachment to host cell"/>
    <property type="evidence" value="ECO:0007669"/>
    <property type="project" value="UniProtKB-KW"/>
</dbReference>
<dbReference type="SUPFAM" id="SSF81296">
    <property type="entry name" value="E set domains"/>
    <property type="match status" value="1"/>
</dbReference>
<evidence type="ECO:0000256" key="13">
    <source>
        <dbReference type="ARBA" id="ARBA00022511"/>
    </source>
</evidence>
<proteinExistence type="predicted"/>
<comment type="subcellular location">
    <subcellularLocation>
        <location evidence="44">Host Golgi apparatus</location>
        <location evidence="44">Host trans-Golgi network</location>
    </subcellularLocation>
    <subcellularLocation>
        <location evidence="8">Host cell membrane</location>
        <topology evidence="8">Multi-pass membrane protein</topology>
    </subcellularLocation>
    <subcellularLocation>
        <location evidence="6">Host cell membrane</location>
        <topology evidence="6">Single-pass type I membrane protein</topology>
    </subcellularLocation>
    <subcellularLocation>
        <location evidence="3">Host cytoplasm</location>
    </subcellularLocation>
    <subcellularLocation>
        <location evidence="4">Host endoplasmic reticulum</location>
    </subcellularLocation>
    <subcellularLocation>
        <location evidence="2">Host nucleus</location>
    </subcellularLocation>
    <subcellularLocation>
        <location evidence="5">Virion membrane</location>
        <topology evidence="5">Multi-pass membrane protein</topology>
    </subcellularLocation>
    <subcellularLocation>
        <location evidence="7">Virion membrane</location>
        <topology evidence="7">Single-pass type I membrane protein</topology>
    </subcellularLocation>
</comment>
<feature type="transmembrane region" description="Helical" evidence="52">
    <location>
        <begin position="766"/>
        <end position="787"/>
    </location>
</feature>
<evidence type="ECO:0000256" key="12">
    <source>
        <dbReference type="ARBA" id="ARBA00022510"/>
    </source>
</evidence>
<evidence type="ECO:0000256" key="20">
    <source>
        <dbReference type="ARBA" id="ARBA00022685"/>
    </source>
</evidence>
<dbReference type="Gene3D" id="2.60.40.2400">
    <property type="entry name" value="Alphavirus E2 glycoprotein, domain C"/>
    <property type="match status" value="1"/>
</dbReference>
<reference evidence="54 55" key="1">
    <citation type="submission" date="2008-01" db="EMBL/GenBank/DDBJ databases">
        <title>Complete genome sequencing of an Indian isolate of Chikungunya virus from Kerala, India, 2007.</title>
        <authorList>
            <person name="Santhosh S.R."/>
            <person name="Dash P.K."/>
            <person name="Parida M.M."/>
            <person name="Khan M."/>
            <person name="Tiwari M."/>
            <person name="Lakshmana Rao P.V."/>
        </authorList>
    </citation>
    <scope>NUCLEOTIDE SEQUENCE [LARGE SCALE GENOMIC DNA]</scope>
    <source>
        <strain evidence="54">DRDE-07</strain>
    </source>
</reference>
<evidence type="ECO:0000256" key="17">
    <source>
        <dbReference type="ARBA" id="ARBA00022587"/>
    </source>
</evidence>
<dbReference type="FunFam" id="2.60.98.10:FF:000004">
    <property type="entry name" value="Structural polyprotein"/>
    <property type="match status" value="1"/>
</dbReference>
<evidence type="ECO:0000256" key="43">
    <source>
        <dbReference type="ARBA" id="ARBA00037518"/>
    </source>
</evidence>
<feature type="transmembrane region" description="Helical" evidence="52">
    <location>
        <begin position="687"/>
        <end position="715"/>
    </location>
</feature>
<keyword evidence="11" id="KW-1168">Fusion of virus membrane with host membrane</keyword>
<keyword evidence="20" id="KW-0165">Cleavage on pair of basic residues</keyword>
<feature type="domain" description="Peptidase S3" evidence="53">
    <location>
        <begin position="113"/>
        <end position="261"/>
    </location>
</feature>
<dbReference type="FunFam" id="2.60.40.2400:FF:000001">
    <property type="entry name" value="Structural polyprotein"/>
    <property type="match status" value="1"/>
</dbReference>
<keyword evidence="10" id="KW-0813">Transport</keyword>
<keyword evidence="21 52" id="KW-0812">Transmembrane</keyword>
<evidence type="ECO:0000256" key="3">
    <source>
        <dbReference type="ARBA" id="ARBA00004192"/>
    </source>
</evidence>
<accession>C7S7A1</accession>
<dbReference type="Gene3D" id="2.60.40.350">
    <property type="match status" value="1"/>
</dbReference>
<comment type="subunit">
    <text evidence="48">Oligomer. Interacts with spike glycoprotein E1. Interacts with spike glycoprotein E2.</text>
</comment>
<dbReference type="InterPro" id="IPR002548">
    <property type="entry name" value="Alpha_E1_glycop"/>
</dbReference>
<evidence type="ECO:0000256" key="27">
    <source>
        <dbReference type="ARBA" id="ARBA00022870"/>
    </source>
</evidence>
<dbReference type="PROSITE" id="PS51690">
    <property type="entry name" value="ALPHAVIRUS_CP"/>
    <property type="match status" value="1"/>
</dbReference>
<dbReference type="Gene3D" id="1.10.287.2230">
    <property type="match status" value="1"/>
</dbReference>
<organismHost>
    <name type="scientific">Aedes polynesiensis</name>
    <name type="common">Polynesian tiger mosquito</name>
    <dbReference type="NCBI Taxonomy" id="188700"/>
</organismHost>
<evidence type="ECO:0000256" key="23">
    <source>
        <dbReference type="ARBA" id="ARBA00022804"/>
    </source>
</evidence>
<evidence type="ECO:0000256" key="29">
    <source>
        <dbReference type="ARBA" id="ARBA00022973"/>
    </source>
</evidence>
<dbReference type="PRINTS" id="PR00798">
    <property type="entry name" value="TOGAVIRIN"/>
</dbReference>
<keyword evidence="35" id="KW-1015">Disulfide bond</keyword>
<dbReference type="Gene3D" id="2.60.40.3200">
    <property type="entry name" value="Alphavirus E2 glycoprotein, A domain"/>
    <property type="match status" value="1"/>
</dbReference>
<keyword evidence="23" id="KW-1161">Viral attachment to host cell</keyword>
<evidence type="ECO:0000256" key="34">
    <source>
        <dbReference type="ARBA" id="ARBA00023139"/>
    </source>
</evidence>
<dbReference type="GO" id="GO:0004252">
    <property type="term" value="F:serine-type endopeptidase activity"/>
    <property type="evidence" value="ECO:0007669"/>
    <property type="project" value="InterPro"/>
</dbReference>
<organismHost>
    <name type="scientific">Homo sapiens</name>
    <name type="common">Human</name>
    <dbReference type="NCBI Taxonomy" id="9606"/>
</organismHost>
<evidence type="ECO:0000256" key="50">
    <source>
        <dbReference type="PIRSR" id="PIRSR600936-1"/>
    </source>
</evidence>
<comment type="function">
    <text evidence="47">Acts as a viroporin that participates in virus glycoprotein processing and transport to the plasma membrane, cell permeabilization and budding of viral particles. Disrupts the calcium homeostasis of the cell, probably at the endoplasmic reticulum level. This leads to cytoplasmic calcium elevation. Because of its lipophilic properties, the 6K protein is postulated to influence the selection of lipids that interact with the transmembrane domains of the glycoproteins, which, in turn, affects the deformability of the bilayer required for the extreme curvature that occurs as budding proceeds. Present in low amount in virions, about 3% compared to viral glycoproteins.</text>
</comment>
<feature type="active site" description="Charge relay system" evidence="50">
    <location>
        <position position="213"/>
    </location>
</feature>
<evidence type="ECO:0000256" key="2">
    <source>
        <dbReference type="ARBA" id="ARBA00004147"/>
    </source>
</evidence>
<comment type="catalytic activity">
    <reaction evidence="1">
        <text>Autocatalytic release of the core protein from the N-terminus of the togavirus structural polyprotein by hydrolysis of a -Trp-|-Ser- bond.</text>
        <dbReference type="EC" id="3.4.21.90"/>
    </reaction>
</comment>
<organism evidence="54 55">
    <name type="scientific">Chikungunya virus</name>
    <name type="common">CHIKV</name>
    <dbReference type="NCBI Taxonomy" id="37124"/>
    <lineage>
        <taxon>Viruses</taxon>
        <taxon>Riboviria</taxon>
        <taxon>Orthornavirae</taxon>
        <taxon>Kitrinoviricota</taxon>
        <taxon>Alsuviricetes</taxon>
        <taxon>Martellivirales</taxon>
        <taxon>Togaviridae</taxon>
        <taxon>Alphavirus</taxon>
        <taxon>Alphavirus chikungunya</taxon>
    </lineage>
</organism>
<evidence type="ECO:0000256" key="40">
    <source>
        <dbReference type="ARBA" id="ARBA00023296"/>
    </source>
</evidence>
<feature type="compositionally biased region" description="Basic residues" evidence="51">
    <location>
        <begin position="86"/>
        <end position="101"/>
    </location>
</feature>
<dbReference type="FunFam" id="2.40.10.10:FF:000075">
    <property type="entry name" value="Structural polyprotein"/>
    <property type="match status" value="1"/>
</dbReference>
<keyword evidence="18" id="KW-1162">Viral penetration into host cytoplasm</keyword>
<dbReference type="GO" id="GO:0015267">
    <property type="term" value="F:channel activity"/>
    <property type="evidence" value="ECO:0007669"/>
    <property type="project" value="UniProtKB-KW"/>
</dbReference>
<keyword evidence="25" id="KW-0720">Serine protease</keyword>
<dbReference type="InterPro" id="IPR014756">
    <property type="entry name" value="Ig_E-set"/>
</dbReference>
<organismHost>
    <name type="scientific">Aedes albopictus</name>
    <name type="common">Asian tiger mosquito</name>
    <name type="synonym">Stegomyia albopicta</name>
    <dbReference type="NCBI Taxonomy" id="7160"/>
</organismHost>
<dbReference type="FunFam" id="2.40.10.10:FF:000076">
    <property type="entry name" value="Structural polyprotein"/>
    <property type="match status" value="1"/>
</dbReference>
<keyword evidence="37" id="KW-1038">Host endoplasmic reticulum</keyword>
<evidence type="ECO:0000256" key="47">
    <source>
        <dbReference type="ARBA" id="ARBA00093317"/>
    </source>
</evidence>
<keyword evidence="32" id="KW-0406">Ion transport</keyword>
<keyword evidence="38" id="KW-1035">Host cytoplasm</keyword>
<dbReference type="Gene3D" id="2.40.10.10">
    <property type="entry name" value="Trypsin-like serine proteases"/>
    <property type="match status" value="2"/>
</dbReference>
<comment type="subunit">
    <text evidence="45">The precursor of protein E3/E2 and E1 form a heterodimer shortly after synthesis.</text>
</comment>
<protein>
    <recommendedName>
        <fullName evidence="9">Structural polyprotein</fullName>
    </recommendedName>
    <alternativeName>
        <fullName evidence="42">p130</fullName>
    </alternativeName>
</protein>
<evidence type="ECO:0000256" key="51">
    <source>
        <dbReference type="SAM" id="MobiDB-lite"/>
    </source>
</evidence>
<evidence type="ECO:0000256" key="36">
    <source>
        <dbReference type="ARBA" id="ARBA00023180"/>
    </source>
</evidence>
<keyword evidence="14" id="KW-0167">Capsid protein</keyword>
<dbReference type="Pfam" id="PF01563">
    <property type="entry name" value="Alpha_E3_glycop"/>
    <property type="match status" value="1"/>
</dbReference>
<evidence type="ECO:0000256" key="37">
    <source>
        <dbReference type="ARBA" id="ARBA00023184"/>
    </source>
</evidence>
<evidence type="ECO:0000256" key="7">
    <source>
        <dbReference type="ARBA" id="ARBA00004563"/>
    </source>
</evidence>
<dbReference type="InterPro" id="IPR000336">
    <property type="entry name" value="Flavivir/Alphavir_Ig-like_sf"/>
</dbReference>
<dbReference type="GO" id="GO:0034220">
    <property type="term" value="P:monoatomic ion transmembrane transport"/>
    <property type="evidence" value="ECO:0007669"/>
    <property type="project" value="UniProtKB-KW"/>
</dbReference>
<keyword evidence="26" id="KW-0946">Virion</keyword>
<dbReference type="Proteomes" id="UP000146165">
    <property type="component" value="Genome"/>
</dbReference>
<dbReference type="InterPro" id="IPR042306">
    <property type="entry name" value="Alphavir_E2_C"/>
</dbReference>
<keyword evidence="36" id="KW-0325">Glycoprotein</keyword>
<dbReference type="GO" id="GO:0020002">
    <property type="term" value="C:host cell plasma membrane"/>
    <property type="evidence" value="ECO:0007669"/>
    <property type="project" value="UniProtKB-SubCell"/>
</dbReference>
<keyword evidence="31" id="KW-1182">Viral ion channel</keyword>
<evidence type="ECO:0000256" key="21">
    <source>
        <dbReference type="ARBA" id="ARBA00022692"/>
    </source>
</evidence>
<keyword evidence="28" id="KW-0694">RNA-binding</keyword>
<keyword evidence="12" id="KW-1170">Fusion of virus membrane with host endosomal membrane</keyword>
<dbReference type="GO" id="GO:0044177">
    <property type="term" value="C:host cell Golgi apparatus"/>
    <property type="evidence" value="ECO:0007669"/>
    <property type="project" value="UniProtKB-SubCell"/>
</dbReference>
<dbReference type="InterPro" id="IPR002533">
    <property type="entry name" value="Alpha_E3_glycop"/>
</dbReference>
<keyword evidence="33 52" id="KW-0472">Membrane</keyword>
<organismHost>
    <name type="scientific">Presbytis</name>
    <dbReference type="NCBI Taxonomy" id="9573"/>
</organismHost>
<dbReference type="GO" id="GO:0039654">
    <property type="term" value="P:fusion of virus membrane with host endosome membrane"/>
    <property type="evidence" value="ECO:0007669"/>
    <property type="project" value="UniProtKB-KW"/>
</dbReference>
<evidence type="ECO:0000256" key="39">
    <source>
        <dbReference type="ARBA" id="ARBA00023288"/>
    </source>
</evidence>
<evidence type="ECO:0000256" key="11">
    <source>
        <dbReference type="ARBA" id="ARBA00022506"/>
    </source>
</evidence>
<dbReference type="InterPro" id="IPR009003">
    <property type="entry name" value="Peptidase_S1_PA"/>
</dbReference>
<evidence type="ECO:0000256" key="30">
    <source>
        <dbReference type="ARBA" id="ARBA00022989"/>
    </source>
</evidence>
<evidence type="ECO:0000256" key="26">
    <source>
        <dbReference type="ARBA" id="ARBA00022844"/>
    </source>
</evidence>
<evidence type="ECO:0000256" key="8">
    <source>
        <dbReference type="ARBA" id="ARBA00004598"/>
    </source>
</evidence>
<evidence type="ECO:0000256" key="18">
    <source>
        <dbReference type="ARBA" id="ARBA00022595"/>
    </source>
</evidence>
<dbReference type="GO" id="GO:0046718">
    <property type="term" value="P:symbiont entry into host cell"/>
    <property type="evidence" value="ECO:0007669"/>
    <property type="project" value="UniProtKB-KW"/>
</dbReference>
<evidence type="ECO:0000256" key="6">
    <source>
        <dbReference type="ARBA" id="ARBA00004402"/>
    </source>
</evidence>
<evidence type="ECO:0000256" key="32">
    <source>
        <dbReference type="ARBA" id="ARBA00023065"/>
    </source>
</evidence>
<dbReference type="GO" id="GO:0042025">
    <property type="term" value="C:host cell nucleus"/>
    <property type="evidence" value="ECO:0007669"/>
    <property type="project" value="UniProtKB-SubCell"/>
</dbReference>
<feature type="transmembrane region" description="Helical" evidence="52">
    <location>
        <begin position="1222"/>
        <end position="1245"/>
    </location>
</feature>
<evidence type="ECO:0000256" key="15">
    <source>
        <dbReference type="ARBA" id="ARBA00022562"/>
    </source>
</evidence>
<dbReference type="Gene3D" id="2.60.40.4310">
    <property type="entry name" value="Alphavirus E2 glycoprotein, domain B"/>
    <property type="match status" value="1"/>
</dbReference>
<keyword evidence="30 52" id="KW-1133">Transmembrane helix</keyword>
<dbReference type="Pfam" id="PF00944">
    <property type="entry name" value="Peptidase_S3"/>
    <property type="match status" value="1"/>
</dbReference>
<evidence type="ECO:0000256" key="42">
    <source>
        <dbReference type="ARBA" id="ARBA00033029"/>
    </source>
</evidence>
<evidence type="ECO:0000256" key="24">
    <source>
        <dbReference type="ARBA" id="ARBA00022812"/>
    </source>
</evidence>
<evidence type="ECO:0000313" key="54">
    <source>
        <dbReference type="EMBL" id="ACA81773.1"/>
    </source>
</evidence>
<evidence type="ECO:0000259" key="53">
    <source>
        <dbReference type="PROSITE" id="PS51690"/>
    </source>
</evidence>
<evidence type="ECO:0000256" key="9">
    <source>
        <dbReference type="ARBA" id="ARBA00014555"/>
    </source>
</evidence>
<keyword evidence="27" id="KW-1043">Host membrane</keyword>
<evidence type="ECO:0000256" key="48">
    <source>
        <dbReference type="ARBA" id="ARBA00093539"/>
    </source>
</evidence>
<dbReference type="InterPro" id="IPR000936">
    <property type="entry name" value="Alpha_E2_glycop"/>
</dbReference>